<dbReference type="Proteomes" id="UP000092164">
    <property type="component" value="Unassembled WGS sequence"/>
</dbReference>
<dbReference type="CDD" id="cd07177">
    <property type="entry name" value="terB_like"/>
    <property type="match status" value="1"/>
</dbReference>
<reference evidence="2" key="1">
    <citation type="submission" date="2016-06" db="EMBL/GenBank/DDBJ databases">
        <authorList>
            <person name="Zhan P."/>
        </authorList>
    </citation>
    <scope>NUCLEOTIDE SEQUENCE [LARGE SCALE GENOMIC DNA]</scope>
    <source>
        <strain evidence="2">T28</strain>
    </source>
</reference>
<dbReference type="AlphaFoldDB" id="A0A1B7ZF03"/>
<dbReference type="OrthoDB" id="1450066at2"/>
<dbReference type="STRING" id="1836467.BTR34_10060"/>
<evidence type="ECO:0000313" key="2">
    <source>
        <dbReference type="Proteomes" id="UP000092164"/>
    </source>
</evidence>
<protein>
    <recommendedName>
        <fullName evidence="3">Tellurite resistance protein TerB</fullName>
    </recommendedName>
</protein>
<sequence length="102" mass="11708">MDFTRDEKLAVVKMVDYVILADSKVDPAEMNLLTQLMDRFNFDSFFIGQARNLNKNKAYEILGQMPIQKKKTLAQLLDEVAISDGFIHEKEIITIMEALGHM</sequence>
<dbReference type="InterPro" id="IPR029024">
    <property type="entry name" value="TerB-like"/>
</dbReference>
<dbReference type="EMBL" id="LZFP01000001">
    <property type="protein sequence ID" value="OBR42128.1"/>
    <property type="molecule type" value="Genomic_DNA"/>
</dbReference>
<keyword evidence="2" id="KW-1185">Reference proteome</keyword>
<name>A0A1B7ZF03_9FLAO</name>
<dbReference type="KEGG" id="mart:BTR34_10060"/>
<proteinExistence type="predicted"/>
<dbReference type="Gene3D" id="1.10.3680.10">
    <property type="entry name" value="TerB-like"/>
    <property type="match status" value="1"/>
</dbReference>
<evidence type="ECO:0000313" key="1">
    <source>
        <dbReference type="EMBL" id="OBR42128.1"/>
    </source>
</evidence>
<accession>A0A1B7ZF03</accession>
<dbReference type="SUPFAM" id="SSF158682">
    <property type="entry name" value="TerB-like"/>
    <property type="match status" value="1"/>
</dbReference>
<comment type="caution">
    <text evidence="1">The sequence shown here is derived from an EMBL/GenBank/DDBJ whole genome shotgun (WGS) entry which is preliminary data.</text>
</comment>
<evidence type="ECO:0008006" key="3">
    <source>
        <dbReference type="Google" id="ProtNLM"/>
    </source>
</evidence>
<organism evidence="1 2">
    <name type="scientific">Maribacter hydrothermalis</name>
    <dbReference type="NCBI Taxonomy" id="1836467"/>
    <lineage>
        <taxon>Bacteria</taxon>
        <taxon>Pseudomonadati</taxon>
        <taxon>Bacteroidota</taxon>
        <taxon>Flavobacteriia</taxon>
        <taxon>Flavobacteriales</taxon>
        <taxon>Flavobacteriaceae</taxon>
        <taxon>Maribacter</taxon>
    </lineage>
</organism>
<gene>
    <name evidence="1" type="ORF">A9200_01690</name>
</gene>